<evidence type="ECO:0000313" key="3">
    <source>
        <dbReference type="Proteomes" id="UP000198406"/>
    </source>
</evidence>
<proteinExistence type="predicted"/>
<evidence type="ECO:0000313" key="2">
    <source>
        <dbReference type="EMBL" id="GAX10817.1"/>
    </source>
</evidence>
<dbReference type="InterPro" id="IPR026058">
    <property type="entry name" value="LIPIN"/>
</dbReference>
<dbReference type="EC" id="3.1.3.4" evidence="2"/>
<gene>
    <name evidence="2" type="ORF">FisN_1Hh359</name>
</gene>
<organism evidence="2 3">
    <name type="scientific">Fistulifera solaris</name>
    <name type="common">Oleaginous diatom</name>
    <dbReference type="NCBI Taxonomy" id="1519565"/>
    <lineage>
        <taxon>Eukaryota</taxon>
        <taxon>Sar</taxon>
        <taxon>Stramenopiles</taxon>
        <taxon>Ochrophyta</taxon>
        <taxon>Bacillariophyta</taxon>
        <taxon>Bacillariophyceae</taxon>
        <taxon>Bacillariophycidae</taxon>
        <taxon>Naviculales</taxon>
        <taxon>Naviculaceae</taxon>
        <taxon>Fistulifera</taxon>
    </lineage>
</organism>
<dbReference type="OrthoDB" id="4567at2759"/>
<comment type="caution">
    <text evidence="2">The sequence shown here is derived from an EMBL/GenBank/DDBJ whole genome shotgun (WGS) entry which is preliminary data.</text>
</comment>
<dbReference type="EMBL" id="BDSP01000025">
    <property type="protein sequence ID" value="GAX10817.1"/>
    <property type="molecule type" value="Genomic_DNA"/>
</dbReference>
<dbReference type="PANTHER" id="PTHR12181:SF12">
    <property type="entry name" value="PHOSPHATIDATE PHOSPHATASE"/>
    <property type="match status" value="1"/>
</dbReference>
<accession>A0A1Z5JA04</accession>
<protein>
    <submittedName>
        <fullName evidence="2">Phosphatidate phosphatase LPIN</fullName>
        <ecNumber evidence="2">3.1.3.4</ecNumber>
    </submittedName>
</protein>
<dbReference type="InterPro" id="IPR036412">
    <property type="entry name" value="HAD-like_sf"/>
</dbReference>
<dbReference type="InterPro" id="IPR031315">
    <property type="entry name" value="LNS2/PITP"/>
</dbReference>
<name>A0A1Z5JA04_FISSO</name>
<dbReference type="InterPro" id="IPR013209">
    <property type="entry name" value="LNS2"/>
</dbReference>
<evidence type="ECO:0000259" key="1">
    <source>
        <dbReference type="SMART" id="SM00775"/>
    </source>
</evidence>
<sequence length="336" mass="37459">MEHSFSTGCSNDLILFCGRERYSCSDVFCWYGGTVGRRNIHELGLCLTLLVKSQDGAHFQFAVRQGKIHEELTHKLNTTHYAESAATHRMDSLHLLAQLLQPGRSTARFVLTDQHHRIVSIVPTNIFVWDYRDKICIVDVDGTITSSTIPAFLATVYLQNYTVCHPGVCQFLSQLVERAPCQLRLLYLTARPVAMAASTRKFLAEAQQDGLGLPEGPLIGFTGTLAGVLKMEMNATARFYKYEALKSCLLTPYNEIGCTDPARFLWGGIGNSIADELAYRDAGVPTCRIFIIGARSTIRRCQERCTCSPRRTPLCQEVLMGFAGYHDAALLQSMFD</sequence>
<dbReference type="SUPFAM" id="SSF56784">
    <property type="entry name" value="HAD-like"/>
    <property type="match status" value="1"/>
</dbReference>
<dbReference type="PANTHER" id="PTHR12181">
    <property type="entry name" value="LIPIN"/>
    <property type="match status" value="1"/>
</dbReference>
<keyword evidence="2" id="KW-0378">Hydrolase</keyword>
<dbReference type="GO" id="GO:0008195">
    <property type="term" value="F:phosphatidate phosphatase activity"/>
    <property type="evidence" value="ECO:0007669"/>
    <property type="project" value="UniProtKB-EC"/>
</dbReference>
<dbReference type="InParanoid" id="A0A1Z5JA04"/>
<reference evidence="2 3" key="1">
    <citation type="journal article" date="2015" name="Plant Cell">
        <title>Oil accumulation by the oleaginous diatom Fistulifera solaris as revealed by the genome and transcriptome.</title>
        <authorList>
            <person name="Tanaka T."/>
            <person name="Maeda Y."/>
            <person name="Veluchamy A."/>
            <person name="Tanaka M."/>
            <person name="Abida H."/>
            <person name="Marechal E."/>
            <person name="Bowler C."/>
            <person name="Muto M."/>
            <person name="Sunaga Y."/>
            <person name="Tanaka M."/>
            <person name="Yoshino T."/>
            <person name="Taniguchi T."/>
            <person name="Fukuda Y."/>
            <person name="Nemoto M."/>
            <person name="Matsumoto M."/>
            <person name="Wong P.S."/>
            <person name="Aburatani S."/>
            <person name="Fujibuchi W."/>
        </authorList>
    </citation>
    <scope>NUCLEOTIDE SEQUENCE [LARGE SCALE GENOMIC DNA]</scope>
    <source>
        <strain evidence="2 3">JPCC DA0580</strain>
    </source>
</reference>
<dbReference type="Proteomes" id="UP000198406">
    <property type="component" value="Unassembled WGS sequence"/>
</dbReference>
<feature type="domain" description="LNS2/PITP" evidence="1">
    <location>
        <begin position="135"/>
        <end position="301"/>
    </location>
</feature>
<keyword evidence="3" id="KW-1185">Reference proteome</keyword>
<dbReference type="AlphaFoldDB" id="A0A1Z5JA04"/>
<dbReference type="SMART" id="SM00775">
    <property type="entry name" value="LNS2"/>
    <property type="match status" value="1"/>
</dbReference>
<dbReference type="Pfam" id="PF08235">
    <property type="entry name" value="LNS2"/>
    <property type="match status" value="1"/>
</dbReference>